<evidence type="ECO:0000256" key="8">
    <source>
        <dbReference type="ARBA" id="ARBA00023065"/>
    </source>
</evidence>
<evidence type="ECO:0000256" key="11">
    <source>
        <dbReference type="RuleBase" id="RU004450"/>
    </source>
</evidence>
<evidence type="ECO:0000256" key="12">
    <source>
        <dbReference type="SAM" id="Phobius"/>
    </source>
</evidence>
<keyword evidence="4" id="KW-0138">CF(0)</keyword>
<keyword evidence="8" id="KW-0406">Ion transport</keyword>
<reference evidence="13" key="1">
    <citation type="journal article" date="2012" name="PLoS ONE">
        <title>A Molecular Phylogeny of Hemiptera Inferred from Mitochondrial Genome Sequences.</title>
        <authorList>
            <person name="Song N."/>
            <person name="Liang A.P."/>
            <person name="Bu C.P."/>
        </authorList>
    </citation>
    <scope>NUCLEOTIDE SEQUENCE</scope>
</reference>
<comment type="subcellular location">
    <subcellularLocation>
        <location evidence="1">Membrane</location>
        <topology evidence="1">Multi-pass membrane protein</topology>
    </subcellularLocation>
    <subcellularLocation>
        <location evidence="11">Mitochondrion inner membrane</location>
        <topology evidence="11">Multi-pass membrane protein</topology>
    </subcellularLocation>
</comment>
<dbReference type="NCBIfam" id="TIGR01131">
    <property type="entry name" value="ATP_synt_6_or_A"/>
    <property type="match status" value="1"/>
</dbReference>
<dbReference type="PRINTS" id="PR00123">
    <property type="entry name" value="ATPASEA"/>
</dbReference>
<dbReference type="Pfam" id="PF00119">
    <property type="entry name" value="ATP-synt_A"/>
    <property type="match status" value="1"/>
</dbReference>
<dbReference type="GO" id="GO:0005743">
    <property type="term" value="C:mitochondrial inner membrane"/>
    <property type="evidence" value="ECO:0007669"/>
    <property type="project" value="UniProtKB-SubCell"/>
</dbReference>
<dbReference type="InterPro" id="IPR035908">
    <property type="entry name" value="F0_ATP_A_sf"/>
</dbReference>
<proteinExistence type="inferred from homology"/>
<keyword evidence="7 12" id="KW-1133">Transmembrane helix</keyword>
<evidence type="ECO:0000256" key="10">
    <source>
        <dbReference type="ARBA" id="ARBA00023310"/>
    </source>
</evidence>
<feature type="transmembrane region" description="Helical" evidence="12">
    <location>
        <begin position="120"/>
        <end position="140"/>
    </location>
</feature>
<dbReference type="EMBL" id="JN242415">
    <property type="protein sequence ID" value="AEO18318.1"/>
    <property type="molecule type" value="Genomic_DNA"/>
</dbReference>
<organism evidence="13">
    <name type="scientific">Ricania marginalis</name>
    <dbReference type="NCBI Taxonomy" id="1082597"/>
    <lineage>
        <taxon>Eukaryota</taxon>
        <taxon>Metazoa</taxon>
        <taxon>Ecdysozoa</taxon>
        <taxon>Arthropoda</taxon>
        <taxon>Hexapoda</taxon>
        <taxon>Insecta</taxon>
        <taxon>Pterygota</taxon>
        <taxon>Neoptera</taxon>
        <taxon>Paraneoptera</taxon>
        <taxon>Hemiptera</taxon>
        <taxon>Auchenorrhyncha</taxon>
        <taxon>Fulgoroidea</taxon>
        <taxon>Ricaniidae</taxon>
        <taxon>Ricania</taxon>
    </lineage>
</organism>
<evidence type="ECO:0000256" key="1">
    <source>
        <dbReference type="ARBA" id="ARBA00004141"/>
    </source>
</evidence>
<dbReference type="GO" id="GO:0045259">
    <property type="term" value="C:proton-transporting ATP synthase complex"/>
    <property type="evidence" value="ECO:0007669"/>
    <property type="project" value="UniProtKB-KW"/>
</dbReference>
<dbReference type="InterPro" id="IPR045083">
    <property type="entry name" value="ATP_synth_F0_asu_bact/mt"/>
</dbReference>
<dbReference type="InterPro" id="IPR000568">
    <property type="entry name" value="ATP_synth_F0_asu"/>
</dbReference>
<keyword evidence="10" id="KW-0066">ATP synthesis</keyword>
<dbReference type="Gene3D" id="1.20.120.220">
    <property type="entry name" value="ATP synthase, F0 complex, subunit A"/>
    <property type="match status" value="1"/>
</dbReference>
<gene>
    <name evidence="13" type="primary">atp6</name>
</gene>
<feature type="transmembrane region" description="Helical" evidence="12">
    <location>
        <begin position="94"/>
        <end position="114"/>
    </location>
</feature>
<dbReference type="PANTHER" id="PTHR11410:SF0">
    <property type="entry name" value="ATP SYNTHASE SUBUNIT A"/>
    <property type="match status" value="1"/>
</dbReference>
<feature type="transmembrane region" description="Helical" evidence="12">
    <location>
        <begin position="152"/>
        <end position="171"/>
    </location>
</feature>
<feature type="transmembrane region" description="Helical" evidence="12">
    <location>
        <begin position="191"/>
        <end position="211"/>
    </location>
</feature>
<evidence type="ECO:0000256" key="9">
    <source>
        <dbReference type="ARBA" id="ARBA00023136"/>
    </source>
</evidence>
<evidence type="ECO:0000256" key="2">
    <source>
        <dbReference type="ARBA" id="ARBA00006810"/>
    </source>
</evidence>
<evidence type="ECO:0000256" key="4">
    <source>
        <dbReference type="ARBA" id="ARBA00022547"/>
    </source>
</evidence>
<dbReference type="PANTHER" id="PTHR11410">
    <property type="entry name" value="ATP SYNTHASE SUBUNIT A"/>
    <property type="match status" value="1"/>
</dbReference>
<dbReference type="CDD" id="cd00310">
    <property type="entry name" value="ATP-synt_Fo_a_6"/>
    <property type="match status" value="1"/>
</dbReference>
<keyword evidence="6" id="KW-0375">Hydrogen ion transport</keyword>
<keyword evidence="9 12" id="KW-0472">Membrane</keyword>
<evidence type="ECO:0000256" key="3">
    <source>
        <dbReference type="ARBA" id="ARBA00022448"/>
    </source>
</evidence>
<keyword evidence="13" id="KW-0496">Mitochondrion</keyword>
<accession>K7NBZ4</accession>
<evidence type="ECO:0000256" key="6">
    <source>
        <dbReference type="ARBA" id="ARBA00022781"/>
    </source>
</evidence>
<dbReference type="PROSITE" id="PS00449">
    <property type="entry name" value="ATPASE_A"/>
    <property type="match status" value="1"/>
</dbReference>
<evidence type="ECO:0000256" key="5">
    <source>
        <dbReference type="ARBA" id="ARBA00022692"/>
    </source>
</evidence>
<evidence type="ECO:0000313" key="13">
    <source>
        <dbReference type="EMBL" id="AEO18318.1"/>
    </source>
</evidence>
<dbReference type="SUPFAM" id="SSF81336">
    <property type="entry name" value="F1F0 ATP synthase subunit A"/>
    <property type="match status" value="1"/>
</dbReference>
<name>K7NBZ4_9HEMI</name>
<comment type="similarity">
    <text evidence="2">Belongs to the ATPase A chain family.</text>
</comment>
<dbReference type="InterPro" id="IPR023011">
    <property type="entry name" value="ATP_synth_F0_asu_AS"/>
</dbReference>
<dbReference type="AlphaFoldDB" id="K7NBZ4"/>
<evidence type="ECO:0000256" key="7">
    <source>
        <dbReference type="ARBA" id="ARBA00022989"/>
    </source>
</evidence>
<geneLocation type="mitochondrion" evidence="13"/>
<protein>
    <recommendedName>
        <fullName evidence="11">ATP synthase subunit a</fullName>
    </recommendedName>
</protein>
<keyword evidence="3" id="KW-0813">Transport</keyword>
<sequence>MTSLFSSFDPSTSIYQKNGKKMLSTMIIKPMIFGLKKSRVNMIKKKLKNKSKEKFYKAPHHKKMILKSTKKFFVISIKNIKGIFPYNFTATSHISVSMSMALPMWMLIMIYGWTNFTNSLFKHLLPTGTPTAIMPMMIIIETTGNIIRPISLSVRLTANMIAGHLLMTLLGNMNETKMLMVILPTQIMLSMFESAIAIIQAYVFSTLITLYSSEIPLWLKIIHFT</sequence>
<keyword evidence="5 12" id="KW-0812">Transmembrane</keyword>
<dbReference type="GO" id="GO:0046933">
    <property type="term" value="F:proton-transporting ATP synthase activity, rotational mechanism"/>
    <property type="evidence" value="ECO:0007669"/>
    <property type="project" value="TreeGrafter"/>
</dbReference>